<comment type="similarity">
    <text evidence="2 9">Belongs to the ABC-2 integral membrane protein family.</text>
</comment>
<gene>
    <name evidence="11" type="ordered locus">Mmc1_0576</name>
</gene>
<feature type="transmembrane region" description="Helical" evidence="9">
    <location>
        <begin position="147"/>
        <end position="173"/>
    </location>
</feature>
<dbReference type="HOGENOM" id="CLU_060703_3_0_5"/>
<keyword evidence="5" id="KW-0997">Cell inner membrane</keyword>
<dbReference type="PANTHER" id="PTHR30413:SF8">
    <property type="entry name" value="TRANSPORT PERMEASE PROTEIN"/>
    <property type="match status" value="1"/>
</dbReference>
<evidence type="ECO:0000256" key="6">
    <source>
        <dbReference type="ARBA" id="ARBA00022692"/>
    </source>
</evidence>
<feature type="transmembrane region" description="Helical" evidence="9">
    <location>
        <begin position="71"/>
        <end position="92"/>
    </location>
</feature>
<keyword evidence="3 9" id="KW-0813">Transport</keyword>
<name>A0L554_MAGMM</name>
<feature type="transmembrane region" description="Helical" evidence="9">
    <location>
        <begin position="180"/>
        <end position="199"/>
    </location>
</feature>
<dbReference type="AlphaFoldDB" id="A0L554"/>
<evidence type="ECO:0000256" key="4">
    <source>
        <dbReference type="ARBA" id="ARBA00022475"/>
    </source>
</evidence>
<dbReference type="Pfam" id="PF01061">
    <property type="entry name" value="ABC2_membrane"/>
    <property type="match status" value="1"/>
</dbReference>
<keyword evidence="8 9" id="KW-0472">Membrane</keyword>
<comment type="subcellular location">
    <subcellularLocation>
        <location evidence="1 9">Cell inner membrane</location>
        <topology evidence="1 9">Multi-pass membrane protein</topology>
    </subcellularLocation>
</comment>
<keyword evidence="6 9" id="KW-0812">Transmembrane</keyword>
<dbReference type="GO" id="GO:0140359">
    <property type="term" value="F:ABC-type transporter activity"/>
    <property type="evidence" value="ECO:0007669"/>
    <property type="project" value="InterPro"/>
</dbReference>
<keyword evidence="4 9" id="KW-1003">Cell membrane</keyword>
<reference evidence="12" key="1">
    <citation type="journal article" date="2009" name="Appl. Environ. Microbiol.">
        <title>Complete genome sequence of the chemolithoautotrophic marine magnetotactic coccus strain MC-1.</title>
        <authorList>
            <person name="Schubbe S."/>
            <person name="Williams T.J."/>
            <person name="Xie G."/>
            <person name="Kiss H.E."/>
            <person name="Brettin T.S."/>
            <person name="Martinez D."/>
            <person name="Ross C.A."/>
            <person name="Schuler D."/>
            <person name="Cox B.L."/>
            <person name="Nealson K.H."/>
            <person name="Bazylinski D.A."/>
        </authorList>
    </citation>
    <scope>NUCLEOTIDE SEQUENCE [LARGE SCALE GENOMIC DNA]</scope>
    <source>
        <strain evidence="12">ATCC BAA-1437 / JCM 17883 / MC-1</strain>
    </source>
</reference>
<protein>
    <recommendedName>
        <fullName evidence="9">Transport permease protein</fullName>
    </recommendedName>
</protein>
<dbReference type="PANTHER" id="PTHR30413">
    <property type="entry name" value="INNER MEMBRANE TRANSPORT PERMEASE"/>
    <property type="match status" value="1"/>
</dbReference>
<evidence type="ECO:0000256" key="8">
    <source>
        <dbReference type="ARBA" id="ARBA00023136"/>
    </source>
</evidence>
<dbReference type="KEGG" id="mgm:Mmc1_0576"/>
<dbReference type="STRING" id="156889.Mmc1_0576"/>
<reference evidence="11 12" key="2">
    <citation type="journal article" date="2012" name="Int. J. Syst. Evol. Microbiol.">
        <title>Magnetococcus marinus gen. nov., sp. nov., a marine, magnetotactic bacterium that represents a novel lineage (Magnetococcaceae fam. nov.; Magnetococcales ord. nov.) at the base of the Alphaproteobacteria.</title>
        <authorList>
            <person name="Bazylinski D.A."/>
            <person name="Williams T.J."/>
            <person name="Lefevre C.T."/>
            <person name="Berg R.J."/>
            <person name="Zhang C.L."/>
            <person name="Bowser S.S."/>
            <person name="Dean A.J."/>
            <person name="Beveridge T.J."/>
        </authorList>
    </citation>
    <scope>NUCLEOTIDE SEQUENCE [LARGE SCALE GENOMIC DNA]</scope>
    <source>
        <strain evidence="12">ATCC BAA-1437 / JCM 17883 / MC-1</strain>
    </source>
</reference>
<organism evidence="11 12">
    <name type="scientific">Magnetococcus marinus (strain ATCC BAA-1437 / JCM 17883 / MC-1)</name>
    <dbReference type="NCBI Taxonomy" id="156889"/>
    <lineage>
        <taxon>Bacteria</taxon>
        <taxon>Pseudomonadati</taxon>
        <taxon>Pseudomonadota</taxon>
        <taxon>Magnetococcia</taxon>
        <taxon>Magnetococcales</taxon>
        <taxon>Magnetococcaceae</taxon>
        <taxon>Magnetococcus</taxon>
    </lineage>
</organism>
<feature type="domain" description="ABC transmembrane type-2" evidence="10">
    <location>
        <begin position="40"/>
        <end position="260"/>
    </location>
</feature>
<feature type="transmembrane region" description="Helical" evidence="9">
    <location>
        <begin position="39"/>
        <end position="59"/>
    </location>
</feature>
<keyword evidence="7 9" id="KW-1133">Transmembrane helix</keyword>
<dbReference type="Proteomes" id="UP000002586">
    <property type="component" value="Chromosome"/>
</dbReference>
<dbReference type="InterPro" id="IPR013525">
    <property type="entry name" value="ABC2_TM"/>
</dbReference>
<evidence type="ECO:0000313" key="12">
    <source>
        <dbReference type="Proteomes" id="UP000002586"/>
    </source>
</evidence>
<evidence type="ECO:0000256" key="1">
    <source>
        <dbReference type="ARBA" id="ARBA00004429"/>
    </source>
</evidence>
<feature type="transmembrane region" description="Helical" evidence="9">
    <location>
        <begin position="236"/>
        <end position="257"/>
    </location>
</feature>
<evidence type="ECO:0000256" key="9">
    <source>
        <dbReference type="RuleBase" id="RU361157"/>
    </source>
</evidence>
<dbReference type="GO" id="GO:0015920">
    <property type="term" value="P:lipopolysaccharide transport"/>
    <property type="evidence" value="ECO:0007669"/>
    <property type="project" value="TreeGrafter"/>
</dbReference>
<accession>A0L554</accession>
<dbReference type="OrthoDB" id="9786910at2"/>
<dbReference type="eggNOG" id="COG1682">
    <property type="taxonomic scope" value="Bacteria"/>
</dbReference>
<keyword evidence="12" id="KW-1185">Reference proteome</keyword>
<dbReference type="RefSeq" id="WP_011712264.1">
    <property type="nucleotide sequence ID" value="NC_008576.1"/>
</dbReference>
<dbReference type="EMBL" id="CP000471">
    <property type="protein sequence ID" value="ABK43097.1"/>
    <property type="molecule type" value="Genomic_DNA"/>
</dbReference>
<evidence type="ECO:0000256" key="2">
    <source>
        <dbReference type="ARBA" id="ARBA00007783"/>
    </source>
</evidence>
<proteinExistence type="inferred from homology"/>
<evidence type="ECO:0000256" key="3">
    <source>
        <dbReference type="ARBA" id="ARBA00022448"/>
    </source>
</evidence>
<evidence type="ECO:0000313" key="11">
    <source>
        <dbReference type="EMBL" id="ABK43097.1"/>
    </source>
</evidence>
<evidence type="ECO:0000256" key="5">
    <source>
        <dbReference type="ARBA" id="ARBA00022519"/>
    </source>
</evidence>
<feature type="transmembrane region" description="Helical" evidence="9">
    <location>
        <begin position="113"/>
        <end position="141"/>
    </location>
</feature>
<dbReference type="PROSITE" id="PS51012">
    <property type="entry name" value="ABC_TM2"/>
    <property type="match status" value="1"/>
</dbReference>
<dbReference type="GO" id="GO:0043190">
    <property type="term" value="C:ATP-binding cassette (ABC) transporter complex"/>
    <property type="evidence" value="ECO:0007669"/>
    <property type="project" value="InterPro"/>
</dbReference>
<dbReference type="InterPro" id="IPR000412">
    <property type="entry name" value="ABC_2_transport"/>
</dbReference>
<dbReference type="PRINTS" id="PR00164">
    <property type="entry name" value="ABC2TRNSPORT"/>
</dbReference>
<dbReference type="InterPro" id="IPR047817">
    <property type="entry name" value="ABC2_TM_bact-type"/>
</dbReference>
<evidence type="ECO:0000256" key="7">
    <source>
        <dbReference type="ARBA" id="ARBA00022989"/>
    </source>
</evidence>
<sequence>MTWFRGRYIHLNRQTHEQLVSLVRALVVREFKGQYRRSLLGPAWAFLQPMAYMVVFIFLRGVLNIPSDEGVPYALFTFVALVPWTFMSNAVIRCAPSVYANAPILKKSAVPREIFPLASMLTSFIDFLIAALILSLMLIWYQHPVGWTLLWIPLLALLTGLLALGLGLGLAAIGTFKRDVIFAIPFGMQFWLLATPIMYPANQVPERWRSLFDLNPMVGITESFRSVLLHNQSPDLTLLGGSALTIAVIWLIAWPLFRSVSQYFADVL</sequence>
<evidence type="ECO:0000259" key="10">
    <source>
        <dbReference type="PROSITE" id="PS51012"/>
    </source>
</evidence>